<keyword evidence="1" id="KW-0812">Transmembrane</keyword>
<sequence>MSPDELVYLGILAASIPVGFLFRYLSPPVKQGAALLLGLIISIATCGLHTLHSLCTVLGTWLIIKINWQLV</sequence>
<feature type="transmembrane region" description="Helical" evidence="1">
    <location>
        <begin position="37"/>
        <end position="64"/>
    </location>
</feature>
<dbReference type="AlphaFoldDB" id="A0A673LV49"/>
<feature type="transmembrane region" description="Helical" evidence="1">
    <location>
        <begin position="6"/>
        <end position="25"/>
    </location>
</feature>
<accession>A0A673LV49</accession>
<protein>
    <submittedName>
        <fullName evidence="2">Uncharacterized protein</fullName>
    </submittedName>
</protein>
<name>A0A673LV49_9TELE</name>
<reference evidence="2" key="1">
    <citation type="submission" date="2025-08" db="UniProtKB">
        <authorList>
            <consortium name="Ensembl"/>
        </authorList>
    </citation>
    <scope>IDENTIFICATION</scope>
</reference>
<keyword evidence="1" id="KW-1133">Transmembrane helix</keyword>
<reference evidence="2" key="2">
    <citation type="submission" date="2025-09" db="UniProtKB">
        <authorList>
            <consortium name="Ensembl"/>
        </authorList>
    </citation>
    <scope>IDENTIFICATION</scope>
</reference>
<proteinExistence type="predicted"/>
<evidence type="ECO:0000313" key="3">
    <source>
        <dbReference type="Proteomes" id="UP000472270"/>
    </source>
</evidence>
<dbReference type="Ensembl" id="ENSSRHT00000082023.1">
    <property type="protein sequence ID" value="ENSSRHP00000079857.1"/>
    <property type="gene ID" value="ENSSRHG00000039617.1"/>
</dbReference>
<keyword evidence="3" id="KW-1185">Reference proteome</keyword>
<evidence type="ECO:0000256" key="1">
    <source>
        <dbReference type="SAM" id="Phobius"/>
    </source>
</evidence>
<keyword evidence="1" id="KW-0472">Membrane</keyword>
<evidence type="ECO:0000313" key="2">
    <source>
        <dbReference type="Ensembl" id="ENSSRHP00000079857.1"/>
    </source>
</evidence>
<organism evidence="2 3">
    <name type="scientific">Sinocyclocheilus rhinocerous</name>
    <dbReference type="NCBI Taxonomy" id="307959"/>
    <lineage>
        <taxon>Eukaryota</taxon>
        <taxon>Metazoa</taxon>
        <taxon>Chordata</taxon>
        <taxon>Craniata</taxon>
        <taxon>Vertebrata</taxon>
        <taxon>Euteleostomi</taxon>
        <taxon>Actinopterygii</taxon>
        <taxon>Neopterygii</taxon>
        <taxon>Teleostei</taxon>
        <taxon>Ostariophysi</taxon>
        <taxon>Cypriniformes</taxon>
        <taxon>Cyprinidae</taxon>
        <taxon>Cyprininae</taxon>
        <taxon>Sinocyclocheilus</taxon>
    </lineage>
</organism>
<dbReference type="Proteomes" id="UP000472270">
    <property type="component" value="Unassembled WGS sequence"/>
</dbReference>